<gene>
    <name evidence="3" type="ORF">XBP1_620015</name>
</gene>
<protein>
    <submittedName>
        <fullName evidence="3">Addiction module toxin, RelE/StbE family</fullName>
    </submittedName>
</protein>
<dbReference type="HOGENOM" id="CLU_147162_11_1_6"/>
<dbReference type="AlphaFoldDB" id="A0A077N9P8"/>
<dbReference type="PANTHER" id="PTHR33755">
    <property type="entry name" value="TOXIN PARE1-RELATED"/>
    <property type="match status" value="1"/>
</dbReference>
<dbReference type="EMBL" id="CBSW010000268">
    <property type="protein sequence ID" value="CDG98866.1"/>
    <property type="molecule type" value="Genomic_DNA"/>
</dbReference>
<dbReference type="InterPro" id="IPR051803">
    <property type="entry name" value="TA_system_RelE-like_toxin"/>
</dbReference>
<dbReference type="Gene3D" id="3.30.2310.20">
    <property type="entry name" value="RelE-like"/>
    <property type="match status" value="1"/>
</dbReference>
<dbReference type="Pfam" id="PF05016">
    <property type="entry name" value="ParE_toxin"/>
    <property type="match status" value="1"/>
</dbReference>
<evidence type="ECO:0000256" key="2">
    <source>
        <dbReference type="ARBA" id="ARBA00022649"/>
    </source>
</evidence>
<dbReference type="InterPro" id="IPR035093">
    <property type="entry name" value="RelE/ParE_toxin_dom_sf"/>
</dbReference>
<dbReference type="PANTHER" id="PTHR33755:SF6">
    <property type="entry name" value="PLASMID STABILIZATION SYSTEM PROTEIN"/>
    <property type="match status" value="1"/>
</dbReference>
<accession>A0A077N9P8</accession>
<dbReference type="Proteomes" id="UP000028511">
    <property type="component" value="Unassembled WGS sequence"/>
</dbReference>
<dbReference type="NCBIfam" id="TIGR02385">
    <property type="entry name" value="RelE_StbE"/>
    <property type="match status" value="1"/>
</dbReference>
<organism evidence="3">
    <name type="scientific">Xenorhabdus bovienii str. puntauvense</name>
    <dbReference type="NCBI Taxonomy" id="1398201"/>
    <lineage>
        <taxon>Bacteria</taxon>
        <taxon>Pseudomonadati</taxon>
        <taxon>Pseudomonadota</taxon>
        <taxon>Gammaproteobacteria</taxon>
        <taxon>Enterobacterales</taxon>
        <taxon>Morganellaceae</taxon>
        <taxon>Xenorhabdus</taxon>
    </lineage>
</organism>
<name>A0A077N9P8_XENBV</name>
<keyword evidence="2" id="KW-1277">Toxin-antitoxin system</keyword>
<dbReference type="RefSeq" id="WP_038213570.1">
    <property type="nucleotide sequence ID" value="NZ_CAWLWN010000060.1"/>
</dbReference>
<proteinExistence type="inferred from homology"/>
<reference evidence="3" key="1">
    <citation type="submission" date="2013-07" db="EMBL/GenBank/DDBJ databases">
        <title>Sub-species coevolution in mutualistic symbiosis.</title>
        <authorList>
            <person name="Murfin K."/>
            <person name="Klassen J."/>
            <person name="Lee M."/>
            <person name="Forst S."/>
            <person name="Stock P."/>
            <person name="Goodrich-Blair H."/>
        </authorList>
    </citation>
    <scope>NUCLEOTIDE SEQUENCE [LARGE SCALE GENOMIC DNA]</scope>
    <source>
        <strain evidence="3">Puntauvense</strain>
    </source>
</reference>
<dbReference type="InterPro" id="IPR007712">
    <property type="entry name" value="RelE/ParE_toxin"/>
</dbReference>
<evidence type="ECO:0000313" key="3">
    <source>
        <dbReference type="EMBL" id="CDG98866.1"/>
    </source>
</evidence>
<sequence>MKVIWTPQALQDSETIWEYLVTKNPVAAVKMDELFETAAERLIEFPYMGHAGEISGTFEVFPYENYRLVYEVSGESVWILALVHTSQLWPPVK</sequence>
<evidence type="ECO:0000256" key="1">
    <source>
        <dbReference type="ARBA" id="ARBA00006226"/>
    </source>
</evidence>
<comment type="similarity">
    <text evidence="1">Belongs to the RelE toxin family.</text>
</comment>
<comment type="caution">
    <text evidence="3">The sequence shown here is derived from an EMBL/GenBank/DDBJ whole genome shotgun (WGS) entry which is preliminary data.</text>
</comment>